<dbReference type="Pfam" id="PF00440">
    <property type="entry name" value="TetR_N"/>
    <property type="match status" value="1"/>
</dbReference>
<dbReference type="Gene3D" id="1.10.357.10">
    <property type="entry name" value="Tetracycline Repressor, domain 2"/>
    <property type="match status" value="1"/>
</dbReference>
<dbReference type="InterPro" id="IPR036271">
    <property type="entry name" value="Tet_transcr_reg_TetR-rel_C_sf"/>
</dbReference>
<keyword evidence="2 4" id="KW-0238">DNA-binding</keyword>
<dbReference type="AlphaFoldDB" id="A0A6N6VKB3"/>
<evidence type="ECO:0000256" key="2">
    <source>
        <dbReference type="ARBA" id="ARBA00023125"/>
    </source>
</evidence>
<evidence type="ECO:0000256" key="3">
    <source>
        <dbReference type="ARBA" id="ARBA00023163"/>
    </source>
</evidence>
<evidence type="ECO:0000256" key="1">
    <source>
        <dbReference type="ARBA" id="ARBA00023015"/>
    </source>
</evidence>
<dbReference type="EMBL" id="WESC01000009">
    <property type="protein sequence ID" value="KAB7739737.1"/>
    <property type="molecule type" value="Genomic_DNA"/>
</dbReference>
<dbReference type="InterPro" id="IPR050109">
    <property type="entry name" value="HTH-type_TetR-like_transc_reg"/>
</dbReference>
<dbReference type="FunFam" id="1.10.10.60:FF:000141">
    <property type="entry name" value="TetR family transcriptional regulator"/>
    <property type="match status" value="1"/>
</dbReference>
<evidence type="ECO:0000313" key="7">
    <source>
        <dbReference type="Proteomes" id="UP000468901"/>
    </source>
</evidence>
<keyword evidence="1" id="KW-0805">Transcription regulation</keyword>
<feature type="domain" description="HTH tetR-type" evidence="5">
    <location>
        <begin position="18"/>
        <end position="78"/>
    </location>
</feature>
<dbReference type="InterPro" id="IPR039536">
    <property type="entry name" value="TetR_C_Proteobacteria"/>
</dbReference>
<dbReference type="GO" id="GO:0003700">
    <property type="term" value="F:DNA-binding transcription factor activity"/>
    <property type="evidence" value="ECO:0007669"/>
    <property type="project" value="TreeGrafter"/>
</dbReference>
<comment type="caution">
    <text evidence="6">The sequence shown here is derived from an EMBL/GenBank/DDBJ whole genome shotgun (WGS) entry which is preliminary data.</text>
</comment>
<dbReference type="SUPFAM" id="SSF48498">
    <property type="entry name" value="Tetracyclin repressor-like, C-terminal domain"/>
    <property type="match status" value="1"/>
</dbReference>
<evidence type="ECO:0000259" key="5">
    <source>
        <dbReference type="PROSITE" id="PS50977"/>
    </source>
</evidence>
<dbReference type="InterPro" id="IPR001647">
    <property type="entry name" value="HTH_TetR"/>
</dbReference>
<dbReference type="PRINTS" id="PR00455">
    <property type="entry name" value="HTHTETR"/>
</dbReference>
<gene>
    <name evidence="6" type="ORF">F2P47_11745</name>
</gene>
<dbReference type="RefSeq" id="WP_152216546.1">
    <property type="nucleotide sequence ID" value="NZ_JBAQYD010000021.1"/>
</dbReference>
<evidence type="ECO:0000256" key="4">
    <source>
        <dbReference type="PROSITE-ProRule" id="PRU00335"/>
    </source>
</evidence>
<dbReference type="GO" id="GO:0000976">
    <property type="term" value="F:transcription cis-regulatory region binding"/>
    <property type="evidence" value="ECO:0007669"/>
    <property type="project" value="TreeGrafter"/>
</dbReference>
<dbReference type="SUPFAM" id="SSF46689">
    <property type="entry name" value="Homeodomain-like"/>
    <property type="match status" value="1"/>
</dbReference>
<keyword evidence="7" id="KW-1185">Reference proteome</keyword>
<sequence>MTNEEKRGPGRPRVLTHEERKARILDAAEALFVRQGYAATSMGDVARASSMSKKTVYDMFETKEALFSALVLSRNEFEPRLLECDTAGKTAREGLQMILQKSAELVLAPHQIALTRLVIAETAKAPELADQFYKQGIDRAEQALASQFERLCKQHDLRVDDPKEMVNFFFGAILCDELMDGLMRRPRVSNKRPLSKQISRLLDIFGPAIGLDDGARS</sequence>
<dbReference type="PANTHER" id="PTHR30055">
    <property type="entry name" value="HTH-TYPE TRANSCRIPTIONAL REGULATOR RUTR"/>
    <property type="match status" value="1"/>
</dbReference>
<dbReference type="PANTHER" id="PTHR30055:SF223">
    <property type="entry name" value="HTH-TYPE TRANSCRIPTIONAL REGULATOR UIDR"/>
    <property type="match status" value="1"/>
</dbReference>
<keyword evidence="3" id="KW-0804">Transcription</keyword>
<reference evidence="6 7" key="1">
    <citation type="submission" date="2019-09" db="EMBL/GenBank/DDBJ databases">
        <title>Parvibaculum sedimenti sp. nov., isolated from sediment.</title>
        <authorList>
            <person name="Wang Y."/>
        </authorList>
    </citation>
    <scope>NUCLEOTIDE SEQUENCE [LARGE SCALE GENOMIC DNA]</scope>
    <source>
        <strain evidence="6 7">HXT-9</strain>
    </source>
</reference>
<name>A0A6N6VKB3_9HYPH</name>
<feature type="DNA-binding region" description="H-T-H motif" evidence="4">
    <location>
        <begin position="41"/>
        <end position="60"/>
    </location>
</feature>
<organism evidence="6 7">
    <name type="scientific">Parvibaculum sedimenti</name>
    <dbReference type="NCBI Taxonomy" id="2608632"/>
    <lineage>
        <taxon>Bacteria</taxon>
        <taxon>Pseudomonadati</taxon>
        <taxon>Pseudomonadota</taxon>
        <taxon>Alphaproteobacteria</taxon>
        <taxon>Hyphomicrobiales</taxon>
        <taxon>Parvibaculaceae</taxon>
        <taxon>Parvibaculum</taxon>
    </lineage>
</organism>
<protein>
    <submittedName>
        <fullName evidence="6">TetR family transcriptional regulator</fullName>
    </submittedName>
</protein>
<proteinExistence type="predicted"/>
<evidence type="ECO:0000313" key="6">
    <source>
        <dbReference type="EMBL" id="KAB7739737.1"/>
    </source>
</evidence>
<dbReference type="PROSITE" id="PS50977">
    <property type="entry name" value="HTH_TETR_2"/>
    <property type="match status" value="1"/>
</dbReference>
<dbReference type="InterPro" id="IPR009057">
    <property type="entry name" value="Homeodomain-like_sf"/>
</dbReference>
<dbReference type="Pfam" id="PF14246">
    <property type="entry name" value="TetR_C_7"/>
    <property type="match status" value="1"/>
</dbReference>
<dbReference type="Proteomes" id="UP000468901">
    <property type="component" value="Unassembled WGS sequence"/>
</dbReference>
<accession>A0A6N6VKB3</accession>